<keyword evidence="2" id="KW-1185">Reference proteome</keyword>
<reference evidence="1 2" key="1">
    <citation type="submission" date="2019-06" db="EMBL/GenBank/DDBJ databases">
        <title>Sequencing the genomes of 1000 actinobacteria strains.</title>
        <authorList>
            <person name="Klenk H.-P."/>
        </authorList>
    </citation>
    <scope>NUCLEOTIDE SEQUENCE [LARGE SCALE GENOMIC DNA]</scope>
    <source>
        <strain evidence="1 2">DSM 8803</strain>
    </source>
</reference>
<organism evidence="1 2">
    <name type="scientific">Leucobacter komagatae</name>
    <dbReference type="NCBI Taxonomy" id="55969"/>
    <lineage>
        <taxon>Bacteria</taxon>
        <taxon>Bacillati</taxon>
        <taxon>Actinomycetota</taxon>
        <taxon>Actinomycetes</taxon>
        <taxon>Micrococcales</taxon>
        <taxon>Microbacteriaceae</taxon>
        <taxon>Leucobacter</taxon>
    </lineage>
</organism>
<name>A0A542Y3I2_9MICO</name>
<dbReference type="EMBL" id="VFON01000001">
    <property type="protein sequence ID" value="TQL42634.1"/>
    <property type="molecule type" value="Genomic_DNA"/>
</dbReference>
<comment type="caution">
    <text evidence="1">The sequence shown here is derived from an EMBL/GenBank/DDBJ whole genome shotgun (WGS) entry which is preliminary data.</text>
</comment>
<sequence>MALREITFFAPASDVTFMGGGEGRPVTDFDSGTPVLRNGRPLRRFAGVTAMYKGTVLENLTVESTTEATDLGSGGLLAAQGQTVEITPRGDAKAGFNGGAPRASLAGKVFTEGFTPVGSISDLLAQAARRTGKAE</sequence>
<proteinExistence type="predicted"/>
<protein>
    <submittedName>
        <fullName evidence="1">Uncharacterized protein</fullName>
    </submittedName>
</protein>
<dbReference type="RefSeq" id="WP_141886061.1">
    <property type="nucleotide sequence ID" value="NZ_BAAAUY010000022.1"/>
</dbReference>
<accession>A0A542Y3I2</accession>
<gene>
    <name evidence="1" type="ORF">FB468_0637</name>
</gene>
<dbReference type="Proteomes" id="UP000319094">
    <property type="component" value="Unassembled WGS sequence"/>
</dbReference>
<evidence type="ECO:0000313" key="1">
    <source>
        <dbReference type="EMBL" id="TQL42634.1"/>
    </source>
</evidence>
<dbReference type="OrthoDB" id="4761845at2"/>
<dbReference type="AlphaFoldDB" id="A0A542Y3I2"/>
<evidence type="ECO:0000313" key="2">
    <source>
        <dbReference type="Proteomes" id="UP000319094"/>
    </source>
</evidence>